<dbReference type="EMBL" id="CP016179">
    <property type="protein sequence ID" value="ANO35434.1"/>
    <property type="molecule type" value="Genomic_DNA"/>
</dbReference>
<dbReference type="KEGG" id="vbr:A6E01_19670"/>
<evidence type="ECO:0000313" key="1">
    <source>
        <dbReference type="EMBL" id="ANO35434.1"/>
    </source>
</evidence>
<keyword evidence="1" id="KW-0614">Plasmid</keyword>
<proteinExistence type="predicted"/>
<gene>
    <name evidence="1" type="ORF">A6E01_19670</name>
</gene>
<accession>A0AAN1CUQ8</accession>
<evidence type="ECO:0000313" key="2">
    <source>
        <dbReference type="Proteomes" id="UP000092018"/>
    </source>
</evidence>
<geneLocation type="plasmid" evidence="1 2">
    <name>unnamed1</name>
</geneLocation>
<protein>
    <submittedName>
        <fullName evidence="1">Uncharacterized protein</fullName>
    </submittedName>
</protein>
<sequence>MIEFFKVEISDNHFRKHTLNMVCFNGASAELSLAKMLRSVKANLPTHHFSDCFKQSNQQHLLSNHDGPCKLIRSFHINENFEVVTFLASKTNTVNLREFLDAHSEVHEAELALTC</sequence>
<reference evidence="1 2" key="1">
    <citation type="submission" date="2016-06" db="EMBL/GenBank/DDBJ databases">
        <title>Adaptive Radiation by Waves of Gene Transfer Leads to Fine-Scale Resource Partitioning in Marine Microbes.</title>
        <authorList>
            <person name="Hehemann J.-H."/>
            <person name="Arevalo P."/>
            <person name="Datta M.S."/>
            <person name="Yu X."/>
            <person name="Corzett C."/>
            <person name="Henschel A."/>
            <person name="Preheim S.P."/>
            <person name="Timberlake S."/>
            <person name="Alm E.J."/>
            <person name="Polz M.F."/>
        </authorList>
    </citation>
    <scope>NUCLEOTIDE SEQUENCE [LARGE SCALE GENOMIC DNA]</scope>
    <source>
        <strain evidence="1 2">FF50</strain>
        <plasmid evidence="1 2">unnamed1</plasmid>
    </source>
</reference>
<organism evidence="1 2">
    <name type="scientific">Vibrio breoganii</name>
    <dbReference type="NCBI Taxonomy" id="553239"/>
    <lineage>
        <taxon>Bacteria</taxon>
        <taxon>Pseudomonadati</taxon>
        <taxon>Pseudomonadota</taxon>
        <taxon>Gammaproteobacteria</taxon>
        <taxon>Vibrionales</taxon>
        <taxon>Vibrionaceae</taxon>
        <taxon>Vibrio</taxon>
    </lineage>
</organism>
<name>A0AAN1CUQ8_9VIBR</name>
<dbReference type="Proteomes" id="UP000092018">
    <property type="component" value="Plasmid unnamed1"/>
</dbReference>
<dbReference type="AlphaFoldDB" id="A0AAN1CUQ8"/>